<dbReference type="Gene3D" id="2.60.40.2810">
    <property type="match status" value="2"/>
</dbReference>
<dbReference type="EMBL" id="BAABKK010000012">
    <property type="protein sequence ID" value="GAA5194266.1"/>
    <property type="molecule type" value="Genomic_DNA"/>
</dbReference>
<dbReference type="Pfam" id="PF17963">
    <property type="entry name" value="Big_9"/>
    <property type="match status" value="9"/>
</dbReference>
<accession>A0ABP9SCQ7</accession>
<dbReference type="PROSITE" id="PS50853">
    <property type="entry name" value="FN3"/>
    <property type="match status" value="3"/>
</dbReference>
<feature type="region of interest" description="Disordered" evidence="4">
    <location>
        <begin position="342"/>
        <end position="387"/>
    </location>
</feature>
<dbReference type="PANTHER" id="PTHR13817">
    <property type="entry name" value="TITIN"/>
    <property type="match status" value="1"/>
</dbReference>
<proteinExistence type="predicted"/>
<dbReference type="Gene3D" id="2.60.40.10">
    <property type="entry name" value="Immunoglobulins"/>
    <property type="match status" value="3"/>
</dbReference>
<keyword evidence="3" id="KW-0624">Polysaccharide degradation</keyword>
<keyword evidence="3" id="KW-0119">Carbohydrate metabolism</keyword>
<keyword evidence="2" id="KW-0326">Glycosidase</keyword>
<dbReference type="NCBIfam" id="NF012211">
    <property type="entry name" value="tand_rpt_95"/>
    <property type="match status" value="1"/>
</dbReference>
<dbReference type="InterPro" id="IPR036116">
    <property type="entry name" value="FN3_sf"/>
</dbReference>
<evidence type="ECO:0000256" key="3">
    <source>
        <dbReference type="ARBA" id="ARBA00023326"/>
    </source>
</evidence>
<feature type="domain" description="Fibronectin type-III" evidence="5">
    <location>
        <begin position="1444"/>
        <end position="1532"/>
    </location>
</feature>
<dbReference type="Pfam" id="PF00041">
    <property type="entry name" value="fn3"/>
    <property type="match status" value="2"/>
</dbReference>
<keyword evidence="2" id="KW-0378">Hydrolase</keyword>
<dbReference type="InterPro" id="IPR013783">
    <property type="entry name" value="Ig-like_fold"/>
</dbReference>
<keyword evidence="1" id="KW-0677">Repeat</keyword>
<reference evidence="7" key="1">
    <citation type="journal article" date="2019" name="Int. J. Syst. Evol. Microbiol.">
        <title>The Global Catalogue of Microorganisms (GCM) 10K type strain sequencing project: providing services to taxonomists for standard genome sequencing and annotation.</title>
        <authorList>
            <consortium name="The Broad Institute Genomics Platform"/>
            <consortium name="The Broad Institute Genome Sequencing Center for Infectious Disease"/>
            <person name="Wu L."/>
            <person name="Ma J."/>
        </authorList>
    </citation>
    <scope>NUCLEOTIDE SEQUENCE [LARGE SCALE GENOMIC DNA]</scope>
    <source>
        <strain evidence="7">JCM 18514</strain>
    </source>
</reference>
<dbReference type="RefSeq" id="WP_345449330.1">
    <property type="nucleotide sequence ID" value="NZ_BAABKK010000012.1"/>
</dbReference>
<feature type="domain" description="Fibronectin type-III" evidence="5">
    <location>
        <begin position="1533"/>
        <end position="1624"/>
    </location>
</feature>
<name>A0ABP9SCQ7_9MICC</name>
<evidence type="ECO:0000256" key="4">
    <source>
        <dbReference type="SAM" id="MobiDB-lite"/>
    </source>
</evidence>
<feature type="region of interest" description="Disordered" evidence="4">
    <location>
        <begin position="1892"/>
        <end position="1912"/>
    </location>
</feature>
<evidence type="ECO:0000313" key="6">
    <source>
        <dbReference type="EMBL" id="GAA5194266.1"/>
    </source>
</evidence>
<organism evidence="6 7">
    <name type="scientific">Arthrobacter gyeryongensis</name>
    <dbReference type="NCBI Taxonomy" id="1650592"/>
    <lineage>
        <taxon>Bacteria</taxon>
        <taxon>Bacillati</taxon>
        <taxon>Actinomycetota</taxon>
        <taxon>Actinomycetes</taxon>
        <taxon>Micrococcales</taxon>
        <taxon>Micrococcaceae</taxon>
        <taxon>Arthrobacter</taxon>
    </lineage>
</organism>
<sequence length="2010" mass="206839">MSLVVAVAVIYPGFKVTQVDLNDGGVWVTNTSKNLVAHLNYQSKVLDGGLLAGSPDFDVLQNAATVLVSDRSKASLATVKVSDVTLGQPKQLPPSVTINFGQNSLVLANPEKGMLWVSNSNAFGSFDADATKPVLADSKGVVAAVGANDVVYAADPSHGEISSIHVDSAGGVASKDTVPYDGIRNIKGAQITAVGDQPVVLDGSSGELFLPGGKKVTLPDGAGAKLQQSGPGTGFVAIATPKSLTKQPLDGSAATVVDLGSVGAPLAPVQNNSCVYAAWSGAGKYVRDCENPTDNVRRDIPSVSTQANMVFRVNRNVVVLNDVSSGSVWLVTDNMRLVSNWDDIVPPPDKSDDQDQQAADKNPVNSLPDRSKENRPPIAVDDQLGVRPGRTTILPVLDNDSDPDGDLLTAQLQGDQPSIGKVQSIYNGTAFQIAVPADAKGTATFQYQANDGRGGTATAKVTLTVKDSGTNEPPKQKRIPTILLEQGKSVSQNILTDWMDPDGDDLLLMSATTGSGDKVRVRPDGLLTFQDVGASLGKKEVTVVVSDGRDQTSGKVIVDVRPKGSLPPQANADHAAGIAGQDLVIAPLKNDIDPSGGTMRLTHVDTPAGLSVTPDYQMGTFTFRAPNPGTYYLTYMVTNGPASSTGLIRIDITPAASGQGAPVAVADLALLPSGGEVLVDALANDSDPSGGVLVIQSVSAPKNSAVGVAVLDHHILRVTDIRGLLAPTTFTYTVSNGVASATGEVTVLPIPAPSKLLPPVAAPDEVTVRVNDVATINVLANDSHPNGAKLKLKPELVQGVDPSQGLLGVSGDVLRFKAGPTAMTVHAIYAVVGPDGQEDSAQVTIHILDGSKAQNSRPLPQNVTARVIAGTTERIVIPLEGIDPDGDSVSLIGLEKAPAKGTAIVGANYIDYSASKNASGQDNFSYVVEDRFGARSTASVLVGIAPASGTNQSPVTVDETVTVRPGRHVAANVLANDSDPDGDTITLTENSLEAGPELHAEIKDGRIQLTAPAVAGSSTIHYGISDGRGGTAVGTLKIVAKDDAPLRAPIARDDRVTFAETLGKTTVDIPVLKNDEDPDGVASELKISFPQPSPTASLSGAGTVIVKLTDDAQIIPYTVTDVDNLTSTAFILVPGLKDQSPALKSSTPLEIVSGQQLTMNLKDLVVVRPGKTPRITQDSKVQAIASNGSPLVKDGSTLVFTSADDYSGPAAVSFEVTDGTSVDDPDGRMALLTLSINVLPDPARNHPPIFPGSSVDAAQGEETTLDLRQVASDVDQADKDKLVFALSGTVPQGAKISLDGSVFKVTADGSAPKGSVLPVAVTVTDGRSAPVASSVNVRVVASKRPLAALNDDVVSNARAGETARVKVLENDSNPFPETPLKILSSTVETGTGTATVDGDVVAVTPAAKFVGTMVVRYRVQDKTQDIDREVDGRVLLTVKDKPDSPTTPTVSEVRDRTVVLNWAPPANNGSAITGYKVSGSGGFSQQCPATTCTLAGLTNNVEYTFTVVASNEVGDSAPSPASAPVRPDAKPDAPSAPTLVFGDKSLTVNWVTPHSPGSPVESYNLEISPAPPGGSVQASKIAGNSFKWVGLQNGTPYQVKIQALNKAPDPSDWSAYSAGEIPAGVPGAPGKPTATQSTSGGTQSIMTVSWAAAPENGAAIDTYTVNAQQGGAVVATSAVSGSQLSLPMTVGNSSTDYTFTVVAKNKAGSSVASAGSDPKRAFGAPGAVPAVQADPLDNAVQLTFGQAAGNGGTPSYQYQVNGGGFQQLATDKVIRTGVPNNGNYTIGVRAVNSVDGVTYEGSVTNSNPVAPYGKPYAASIGSTQNGQQVSFNIGAVAPNGRPVTGLRYNASDGKSGTLGAGGGTVNVGTDYAQNVWLDVTTVDSLDQTTAATRANGRTADPPGPPSYSISNPNVGAKTVTVTVANFGSWVPTTIHCWGATNVGGSDPHRGGWAGNTYGENLGDGQFAWPAGGTGTFTVYCPGGIQNPNGGRNYFSIDLVSGFWTNELRVK</sequence>
<dbReference type="SUPFAM" id="SSF49265">
    <property type="entry name" value="Fibronectin type III"/>
    <property type="match status" value="2"/>
</dbReference>
<evidence type="ECO:0000256" key="1">
    <source>
        <dbReference type="ARBA" id="ARBA00022737"/>
    </source>
</evidence>
<dbReference type="InterPro" id="IPR050964">
    <property type="entry name" value="Striated_Muscle_Regulatory"/>
</dbReference>
<protein>
    <submittedName>
        <fullName evidence="6">Ig-like domain-containing protein</fullName>
    </submittedName>
</protein>
<dbReference type="CDD" id="cd00063">
    <property type="entry name" value="FN3"/>
    <property type="match status" value="3"/>
</dbReference>
<feature type="domain" description="Fibronectin type-III" evidence="5">
    <location>
        <begin position="1628"/>
        <end position="1727"/>
    </location>
</feature>
<evidence type="ECO:0000256" key="2">
    <source>
        <dbReference type="ARBA" id="ARBA00023295"/>
    </source>
</evidence>
<dbReference type="SMART" id="SM00060">
    <property type="entry name" value="FN3"/>
    <property type="match status" value="4"/>
</dbReference>
<comment type="caution">
    <text evidence="6">The sequence shown here is derived from an EMBL/GenBank/DDBJ whole genome shotgun (WGS) entry which is preliminary data.</text>
</comment>
<dbReference type="InterPro" id="IPR003961">
    <property type="entry name" value="FN3_dom"/>
</dbReference>
<feature type="region of interest" description="Disordered" evidence="4">
    <location>
        <begin position="1513"/>
        <end position="1535"/>
    </location>
</feature>
<evidence type="ECO:0000259" key="5">
    <source>
        <dbReference type="PROSITE" id="PS50853"/>
    </source>
</evidence>
<keyword evidence="7" id="KW-1185">Reference proteome</keyword>
<evidence type="ECO:0000313" key="7">
    <source>
        <dbReference type="Proteomes" id="UP001500200"/>
    </source>
</evidence>
<gene>
    <name evidence="6" type="ORF">GCM10023346_21320</name>
</gene>
<dbReference type="PANTHER" id="PTHR13817:SF166">
    <property type="entry name" value="NEURONAL IGCAM-RELATED"/>
    <property type="match status" value="1"/>
</dbReference>
<dbReference type="Proteomes" id="UP001500200">
    <property type="component" value="Unassembled WGS sequence"/>
</dbReference>
<dbReference type="Gene3D" id="2.60.40.3440">
    <property type="match status" value="1"/>
</dbReference>